<evidence type="ECO:0000313" key="7">
    <source>
        <dbReference type="EMBL" id="ACO61673.1"/>
    </source>
</evidence>
<name>C1E144_MICCC</name>
<dbReference type="PANTHER" id="PTHR15263">
    <property type="entry name" value="I-KAPPA-B-LIKE PROTEIN IKBL"/>
    <property type="match status" value="1"/>
</dbReference>
<evidence type="ECO:0008006" key="9">
    <source>
        <dbReference type="Google" id="ProtNLM"/>
    </source>
</evidence>
<evidence type="ECO:0000313" key="8">
    <source>
        <dbReference type="Proteomes" id="UP000002009"/>
    </source>
</evidence>
<keyword evidence="3" id="KW-0677">Repeat</keyword>
<dbReference type="InParanoid" id="C1E144"/>
<dbReference type="GO" id="GO:0005634">
    <property type="term" value="C:nucleus"/>
    <property type="evidence" value="ECO:0007669"/>
    <property type="project" value="UniProtKB-SubCell"/>
</dbReference>
<protein>
    <recommendedName>
        <fullName evidence="9">J domain-containing protein</fullName>
    </recommendedName>
</protein>
<comment type="subcellular location">
    <subcellularLocation>
        <location evidence="1">Nucleus</location>
    </subcellularLocation>
</comment>
<sequence length="406" mass="44875">MWTPGHGPELRRARPTCGVDDVDEARFNPLCRRARGVEDDSDPSESDTGFDDDDDDSHSSECDLVENVRQARLNALRRRRDDREEIRRQNETLDRIHRARHAEREMAKELSSMRFEAERRHTLAWGDDAEVRDRERAAERAAEAIGDAMDEEELIESTQRGAGGDGGVARAAEEAHAWATHDEAWAAFEASVRDGARVRTRDVPWPPGHDRGGDGGGGGTLLASLARCELVERGGGGGAGSCRGGSEDKRLAAFRRAFKRASLRWHPDKFEGKFGGALCDDVCGDDDDGMVRTGGTGGTGGEGRGETHAQHIRRRVRCIAQEINDAWSAIVAFAQRRNYLILSLWANVPIDFKARWIAIAVWIEEIGFQFFGLDSREPFAGYFPFTADSLYDGDAGIDPHCLSLIA</sequence>
<evidence type="ECO:0000256" key="4">
    <source>
        <dbReference type="ARBA" id="ARBA00023043"/>
    </source>
</evidence>
<dbReference type="OMA" id="ARWIAIA"/>
<dbReference type="KEGG" id="mis:MICPUN_56740"/>
<keyword evidence="8" id="KW-1185">Reference proteome</keyword>
<dbReference type="GO" id="GO:0043124">
    <property type="term" value="P:negative regulation of canonical NF-kappaB signal transduction"/>
    <property type="evidence" value="ECO:0007669"/>
    <property type="project" value="InterPro"/>
</dbReference>
<dbReference type="PANTHER" id="PTHR15263:SF1">
    <property type="entry name" value="NF-KAPPA-B INHIBITOR-LIKE PROTEIN 1"/>
    <property type="match status" value="1"/>
</dbReference>
<feature type="compositionally biased region" description="Acidic residues" evidence="6">
    <location>
        <begin position="39"/>
        <end position="56"/>
    </location>
</feature>
<accession>C1E144</accession>
<keyword evidence="5" id="KW-0539">Nucleus</keyword>
<dbReference type="AlphaFoldDB" id="C1E144"/>
<organism evidence="7 8">
    <name type="scientific">Micromonas commoda (strain RCC299 / NOUM17 / CCMP2709)</name>
    <name type="common">Picoplanktonic green alga</name>
    <dbReference type="NCBI Taxonomy" id="296587"/>
    <lineage>
        <taxon>Eukaryota</taxon>
        <taxon>Viridiplantae</taxon>
        <taxon>Chlorophyta</taxon>
        <taxon>Mamiellophyceae</taxon>
        <taxon>Mamiellales</taxon>
        <taxon>Mamiellaceae</taxon>
        <taxon>Micromonas</taxon>
    </lineage>
</organism>
<keyword evidence="2" id="KW-0597">Phosphoprotein</keyword>
<reference evidence="7 8" key="1">
    <citation type="journal article" date="2009" name="Science">
        <title>Green evolution and dynamic adaptations revealed by genomes of the marine picoeukaryotes Micromonas.</title>
        <authorList>
            <person name="Worden A.Z."/>
            <person name="Lee J.H."/>
            <person name="Mock T."/>
            <person name="Rouze P."/>
            <person name="Simmons M.P."/>
            <person name="Aerts A.L."/>
            <person name="Allen A.E."/>
            <person name="Cuvelier M.L."/>
            <person name="Derelle E."/>
            <person name="Everett M.V."/>
            <person name="Foulon E."/>
            <person name="Grimwood J."/>
            <person name="Gundlach H."/>
            <person name="Henrissat B."/>
            <person name="Napoli C."/>
            <person name="McDonald S.M."/>
            <person name="Parker M.S."/>
            <person name="Rombauts S."/>
            <person name="Salamov A."/>
            <person name="Von Dassow P."/>
            <person name="Badger J.H."/>
            <person name="Coutinho P.M."/>
            <person name="Demir E."/>
            <person name="Dubchak I."/>
            <person name="Gentemann C."/>
            <person name="Eikrem W."/>
            <person name="Gready J.E."/>
            <person name="John U."/>
            <person name="Lanier W."/>
            <person name="Lindquist E.A."/>
            <person name="Lucas S."/>
            <person name="Mayer K.F."/>
            <person name="Moreau H."/>
            <person name="Not F."/>
            <person name="Otillar R."/>
            <person name="Panaud O."/>
            <person name="Pangilinan J."/>
            <person name="Paulsen I."/>
            <person name="Piegu B."/>
            <person name="Poliakov A."/>
            <person name="Robbens S."/>
            <person name="Schmutz J."/>
            <person name="Toulza E."/>
            <person name="Wyss T."/>
            <person name="Zelensky A."/>
            <person name="Zhou K."/>
            <person name="Armbrust E.V."/>
            <person name="Bhattacharya D."/>
            <person name="Goodenough U.W."/>
            <person name="Van de Peer Y."/>
            <person name="Grigoriev I.V."/>
        </authorList>
    </citation>
    <scope>NUCLEOTIDE SEQUENCE [LARGE SCALE GENOMIC DNA]</scope>
    <source>
        <strain evidence="8">RCC299 / NOUM17</strain>
    </source>
</reference>
<evidence type="ECO:0000256" key="6">
    <source>
        <dbReference type="SAM" id="MobiDB-lite"/>
    </source>
</evidence>
<evidence type="ECO:0000256" key="1">
    <source>
        <dbReference type="ARBA" id="ARBA00004123"/>
    </source>
</evidence>
<gene>
    <name evidence="7" type="ORF">MICPUN_56740</name>
</gene>
<dbReference type="Proteomes" id="UP000002009">
    <property type="component" value="Chromosome 3"/>
</dbReference>
<evidence type="ECO:0000256" key="2">
    <source>
        <dbReference type="ARBA" id="ARBA00022553"/>
    </source>
</evidence>
<evidence type="ECO:0000256" key="3">
    <source>
        <dbReference type="ARBA" id="ARBA00022737"/>
    </source>
</evidence>
<feature type="region of interest" description="Disordered" evidence="6">
    <location>
        <begin position="31"/>
        <end position="66"/>
    </location>
</feature>
<dbReference type="EMBL" id="CP001324">
    <property type="protein sequence ID" value="ACO61673.1"/>
    <property type="molecule type" value="Genomic_DNA"/>
</dbReference>
<dbReference type="GeneID" id="8241606"/>
<evidence type="ECO:0000256" key="5">
    <source>
        <dbReference type="ARBA" id="ARBA00023242"/>
    </source>
</evidence>
<dbReference type="RefSeq" id="XP_002500415.1">
    <property type="nucleotide sequence ID" value="XM_002500369.1"/>
</dbReference>
<feature type="compositionally biased region" description="Basic and acidic residues" evidence="6">
    <location>
        <begin position="199"/>
        <end position="213"/>
    </location>
</feature>
<dbReference type="InterPro" id="IPR038753">
    <property type="entry name" value="NFKBIL1"/>
</dbReference>
<feature type="region of interest" description="Disordered" evidence="6">
    <location>
        <begin position="199"/>
        <end position="218"/>
    </location>
</feature>
<proteinExistence type="predicted"/>
<keyword evidence="4" id="KW-0040">ANK repeat</keyword>